<accession>A0AB36RI69</accession>
<dbReference type="GO" id="GO:0008199">
    <property type="term" value="F:ferric iron binding"/>
    <property type="evidence" value="ECO:0007669"/>
    <property type="project" value="InterPro"/>
</dbReference>
<dbReference type="InterPro" id="IPR000627">
    <property type="entry name" value="Intradiol_dOase_C"/>
</dbReference>
<dbReference type="GO" id="GO:0018578">
    <property type="term" value="F:protocatechuate 3,4-dioxygenase activity"/>
    <property type="evidence" value="ECO:0007669"/>
    <property type="project" value="InterPro"/>
</dbReference>
<comment type="similarity">
    <text evidence="1">Belongs to the intradiol ring-cleavage dioxygenase family.</text>
</comment>
<organism evidence="5 6">
    <name type="scientific">Corynebacterium hadale</name>
    <dbReference type="NCBI Taxonomy" id="2026255"/>
    <lineage>
        <taxon>Bacteria</taxon>
        <taxon>Bacillati</taxon>
        <taxon>Actinomycetota</taxon>
        <taxon>Actinomycetes</taxon>
        <taxon>Mycobacteriales</taxon>
        <taxon>Corynebacteriaceae</taxon>
        <taxon>Corynebacterium</taxon>
    </lineage>
</organism>
<sequence length="235" mass="26870">MADRLSVVGTEDAWAPRNFSDYKTTIKRNPNNDLVLVRERLGEVTGPVFGNADLGGLDNNLTLVNDGEAVGQRIFVHGKVIGWDGKPVPNTLLEIWQANAGGRYRHKNDSFDAPLDPHFNGVGRTLTDKDGNYSFYTIKPGAYPWGNHYNAWRPAHIHFSLYGRQFGERLITQMYFPDDPMFFQDPIYNSVPSGARERMISVFDYDETRENWAVGFKFDIVLRGRNSTPFERNRY</sequence>
<keyword evidence="2" id="KW-0223">Dioxygenase</keyword>
<dbReference type="PANTHER" id="PTHR33711">
    <property type="entry name" value="DIOXYGENASE, PUTATIVE (AFU_ORTHOLOGUE AFUA_2G02910)-RELATED"/>
    <property type="match status" value="1"/>
</dbReference>
<dbReference type="InterPro" id="IPR015889">
    <property type="entry name" value="Intradiol_dOase_core"/>
</dbReference>
<dbReference type="PROSITE" id="PS00083">
    <property type="entry name" value="INTRADIOL_DIOXYGENAS"/>
    <property type="match status" value="1"/>
</dbReference>
<evidence type="ECO:0000313" key="6">
    <source>
        <dbReference type="Proteomes" id="UP000218041"/>
    </source>
</evidence>
<protein>
    <submittedName>
        <fullName evidence="5">Protocatechuate 3,4-dioxygenase subunit beta</fullName>
    </submittedName>
</protein>
<dbReference type="PANTHER" id="PTHR33711:SF10">
    <property type="entry name" value="INTRADIOL RING-CLEAVAGE DIOXYGENASES DOMAIN-CONTAINING PROTEIN"/>
    <property type="match status" value="1"/>
</dbReference>
<comment type="caution">
    <text evidence="5">The sequence shown here is derived from an EMBL/GenBank/DDBJ whole genome shotgun (WGS) entry which is preliminary data.</text>
</comment>
<dbReference type="Gene3D" id="2.60.130.10">
    <property type="entry name" value="Aromatic compound dioxygenase"/>
    <property type="match status" value="1"/>
</dbReference>
<dbReference type="NCBIfam" id="TIGR02422">
    <property type="entry name" value="protocat_beta"/>
    <property type="match status" value="1"/>
</dbReference>
<feature type="domain" description="Intradiol ring-cleavage dioxygenases" evidence="4">
    <location>
        <begin position="76"/>
        <end position="104"/>
    </location>
</feature>
<dbReference type="Pfam" id="PF00775">
    <property type="entry name" value="Dioxygenase_C"/>
    <property type="match status" value="1"/>
</dbReference>
<proteinExistence type="inferred from homology"/>
<name>A0AB36RI69_9CORY</name>
<dbReference type="RefSeq" id="WP_095555516.1">
    <property type="nucleotide sequence ID" value="NZ_NSGP01000014.1"/>
</dbReference>
<gene>
    <name evidence="5" type="primary">pcaH</name>
    <name evidence="5" type="ORF">CKJ80_09445</name>
</gene>
<evidence type="ECO:0000259" key="4">
    <source>
        <dbReference type="PROSITE" id="PS00083"/>
    </source>
</evidence>
<evidence type="ECO:0000256" key="1">
    <source>
        <dbReference type="ARBA" id="ARBA00007825"/>
    </source>
</evidence>
<evidence type="ECO:0000256" key="3">
    <source>
        <dbReference type="ARBA" id="ARBA00023002"/>
    </source>
</evidence>
<dbReference type="InterPro" id="IPR012785">
    <property type="entry name" value="Protocat_dOase_b"/>
</dbReference>
<dbReference type="InterPro" id="IPR050770">
    <property type="entry name" value="Intradiol_RC_Dioxygenase"/>
</dbReference>
<dbReference type="Proteomes" id="UP000218041">
    <property type="component" value="Unassembled WGS sequence"/>
</dbReference>
<dbReference type="SUPFAM" id="SSF49482">
    <property type="entry name" value="Aromatic compound dioxygenase"/>
    <property type="match status" value="1"/>
</dbReference>
<evidence type="ECO:0000313" key="5">
    <source>
        <dbReference type="EMBL" id="PAT09796.1"/>
    </source>
</evidence>
<evidence type="ECO:0000256" key="2">
    <source>
        <dbReference type="ARBA" id="ARBA00022964"/>
    </source>
</evidence>
<dbReference type="GO" id="GO:0019619">
    <property type="term" value="P:3,4-dihydroxybenzoate catabolic process"/>
    <property type="evidence" value="ECO:0007669"/>
    <property type="project" value="InterPro"/>
</dbReference>
<dbReference type="AlphaFoldDB" id="A0AB36RI69"/>
<dbReference type="EMBL" id="NSGP01000014">
    <property type="protein sequence ID" value="PAT09796.1"/>
    <property type="molecule type" value="Genomic_DNA"/>
</dbReference>
<keyword evidence="3" id="KW-0560">Oxidoreductase</keyword>
<reference evidence="5 6" key="1">
    <citation type="submission" date="2017-08" db="EMBL/GenBank/DDBJ databases">
        <title>Whole genome sequences of 6 clinical strains closest to Corynebacterium imitans.</title>
        <authorList>
            <person name="Bernier A.-M."/>
            <person name="Burdz T."/>
            <person name="Bernard K."/>
        </authorList>
    </citation>
    <scope>NUCLEOTIDE SEQUENCE [LARGE SCALE GENOMIC DNA]</scope>
    <source>
        <strain evidence="5 6">NML92-0415</strain>
    </source>
</reference>